<gene>
    <name evidence="1" type="ORF">EYF80_018449</name>
</gene>
<evidence type="ECO:0000313" key="1">
    <source>
        <dbReference type="EMBL" id="TNN71371.1"/>
    </source>
</evidence>
<dbReference type="EMBL" id="SRLO01000151">
    <property type="protein sequence ID" value="TNN71371.1"/>
    <property type="molecule type" value="Genomic_DNA"/>
</dbReference>
<accession>A0A4Z2I0N6</accession>
<comment type="caution">
    <text evidence="1">The sequence shown here is derived from an EMBL/GenBank/DDBJ whole genome shotgun (WGS) entry which is preliminary data.</text>
</comment>
<name>A0A4Z2I0N6_9TELE</name>
<proteinExistence type="predicted"/>
<dbReference type="AlphaFoldDB" id="A0A4Z2I0N6"/>
<evidence type="ECO:0000313" key="2">
    <source>
        <dbReference type="Proteomes" id="UP000314294"/>
    </source>
</evidence>
<sequence>MADSRSAPVSGDLHLQVLLDAEELLVVVLGALHVQPELRELVLQLVQGELQQLHLGAVLMARLIQVTVQRPYLRRERSHQGNPPPPPVSPWGRWPLARPSGGAAHLFLQTLQLHLQVLQGALPLHQLALSTPQSLVRPHESTKLGQLDIKQLVFCECRLQNKREGQNENETRPMSSNGEGDVINSVLKDLHAVECGRRRKEDGGDIVTHQTHLVVVLLNEEPFFCQGVQIYFQGGYDLLVIGLGLPQSQTVSLHRLRHHQFCLPPKVCVGALQGTHLEEDKEKETC</sequence>
<keyword evidence="2" id="KW-1185">Reference proteome</keyword>
<organism evidence="1 2">
    <name type="scientific">Liparis tanakae</name>
    <name type="common">Tanaka's snailfish</name>
    <dbReference type="NCBI Taxonomy" id="230148"/>
    <lineage>
        <taxon>Eukaryota</taxon>
        <taxon>Metazoa</taxon>
        <taxon>Chordata</taxon>
        <taxon>Craniata</taxon>
        <taxon>Vertebrata</taxon>
        <taxon>Euteleostomi</taxon>
        <taxon>Actinopterygii</taxon>
        <taxon>Neopterygii</taxon>
        <taxon>Teleostei</taxon>
        <taxon>Neoteleostei</taxon>
        <taxon>Acanthomorphata</taxon>
        <taxon>Eupercaria</taxon>
        <taxon>Perciformes</taxon>
        <taxon>Cottioidei</taxon>
        <taxon>Cottales</taxon>
        <taxon>Liparidae</taxon>
        <taxon>Liparis</taxon>
    </lineage>
</organism>
<protein>
    <submittedName>
        <fullName evidence="1">Uncharacterized protein</fullName>
    </submittedName>
</protein>
<reference evidence="1 2" key="1">
    <citation type="submission" date="2019-03" db="EMBL/GenBank/DDBJ databases">
        <title>First draft genome of Liparis tanakae, snailfish: a comprehensive survey of snailfish specific genes.</title>
        <authorList>
            <person name="Kim W."/>
            <person name="Song I."/>
            <person name="Jeong J.-H."/>
            <person name="Kim D."/>
            <person name="Kim S."/>
            <person name="Ryu S."/>
            <person name="Song J.Y."/>
            <person name="Lee S.K."/>
        </authorList>
    </citation>
    <scope>NUCLEOTIDE SEQUENCE [LARGE SCALE GENOMIC DNA]</scope>
    <source>
        <tissue evidence="1">Muscle</tissue>
    </source>
</reference>
<dbReference type="Proteomes" id="UP000314294">
    <property type="component" value="Unassembled WGS sequence"/>
</dbReference>